<dbReference type="InterPro" id="IPR016187">
    <property type="entry name" value="CTDL_fold"/>
</dbReference>
<dbReference type="SUPFAM" id="SSF56436">
    <property type="entry name" value="C-type lectin-like"/>
    <property type="match status" value="1"/>
</dbReference>
<name>A0A914SAC1_PAREQ</name>
<feature type="domain" description="C-type lectin" evidence="1">
    <location>
        <begin position="53"/>
        <end position="144"/>
    </location>
</feature>
<dbReference type="Proteomes" id="UP000887564">
    <property type="component" value="Unplaced"/>
</dbReference>
<keyword evidence="2" id="KW-1185">Reference proteome</keyword>
<dbReference type="InterPro" id="IPR001304">
    <property type="entry name" value="C-type_lectin-like"/>
</dbReference>
<evidence type="ECO:0000313" key="2">
    <source>
        <dbReference type="Proteomes" id="UP000887564"/>
    </source>
</evidence>
<accession>A0A914SAC1</accession>
<dbReference type="AlphaFoldDB" id="A0A914SAC1"/>
<dbReference type="InterPro" id="IPR016186">
    <property type="entry name" value="C-type_lectin-like/link_sf"/>
</dbReference>
<proteinExistence type="predicted"/>
<evidence type="ECO:0000259" key="1">
    <source>
        <dbReference type="PROSITE" id="PS50041"/>
    </source>
</evidence>
<organism evidence="2 3">
    <name type="scientific">Parascaris equorum</name>
    <name type="common">Equine roundworm</name>
    <dbReference type="NCBI Taxonomy" id="6256"/>
    <lineage>
        <taxon>Eukaryota</taxon>
        <taxon>Metazoa</taxon>
        <taxon>Ecdysozoa</taxon>
        <taxon>Nematoda</taxon>
        <taxon>Chromadorea</taxon>
        <taxon>Rhabditida</taxon>
        <taxon>Spirurina</taxon>
        <taxon>Ascaridomorpha</taxon>
        <taxon>Ascaridoidea</taxon>
        <taxon>Ascarididae</taxon>
        <taxon>Parascaris</taxon>
    </lineage>
</organism>
<protein>
    <submittedName>
        <fullName evidence="3">C-type lectin domain-containing protein</fullName>
    </submittedName>
</protein>
<dbReference type="Gene3D" id="3.10.100.10">
    <property type="entry name" value="Mannose-Binding Protein A, subunit A"/>
    <property type="match status" value="1"/>
</dbReference>
<evidence type="ECO:0000313" key="3">
    <source>
        <dbReference type="WBParaSite" id="PEQ_0001422401-mRNA-1"/>
    </source>
</evidence>
<dbReference type="PROSITE" id="PS50041">
    <property type="entry name" value="C_TYPE_LECTIN_2"/>
    <property type="match status" value="1"/>
</dbReference>
<sequence length="158" mass="17224">IPGTTTQGQARLFCTSLTDTAGNIPCNLGWPESMADLNMINSNDCLNRIMTIFCSDHSSEQFSALQYVELYIFFSARATLARTYWIGITRSAGAWVTPAAVPAVPGVLNWRRGQPDGCCGRNVSCVIAGYRGLPGGMWDDTSCETIPRGLDGYLCRTR</sequence>
<reference evidence="3" key="1">
    <citation type="submission" date="2022-11" db="UniProtKB">
        <authorList>
            <consortium name="WormBaseParasite"/>
        </authorList>
    </citation>
    <scope>IDENTIFICATION</scope>
</reference>
<dbReference type="WBParaSite" id="PEQ_0001422401-mRNA-1">
    <property type="protein sequence ID" value="PEQ_0001422401-mRNA-1"/>
    <property type="gene ID" value="PEQ_0001422401"/>
</dbReference>